<keyword evidence="3" id="KW-1185">Reference proteome</keyword>
<accession>A0ABQ3CMU7</accession>
<dbReference type="EMBL" id="BMVN01000008">
    <property type="protein sequence ID" value="GHA23461.1"/>
    <property type="molecule type" value="Genomic_DNA"/>
</dbReference>
<protein>
    <submittedName>
        <fullName evidence="2">Uncharacterized protein</fullName>
    </submittedName>
</protein>
<comment type="caution">
    <text evidence="2">The sequence shown here is derived from an EMBL/GenBank/DDBJ whole genome shotgun (WGS) entry which is preliminary data.</text>
</comment>
<organism evidence="2 3">
    <name type="scientific">Streptomyces canarius</name>
    <dbReference type="NCBI Taxonomy" id="285453"/>
    <lineage>
        <taxon>Bacteria</taxon>
        <taxon>Bacillati</taxon>
        <taxon>Actinomycetota</taxon>
        <taxon>Actinomycetes</taxon>
        <taxon>Kitasatosporales</taxon>
        <taxon>Streptomycetaceae</taxon>
        <taxon>Streptomyces</taxon>
    </lineage>
</organism>
<evidence type="ECO:0000313" key="3">
    <source>
        <dbReference type="Proteomes" id="UP000653644"/>
    </source>
</evidence>
<feature type="region of interest" description="Disordered" evidence="1">
    <location>
        <begin position="1"/>
        <end position="22"/>
    </location>
</feature>
<dbReference type="Pfam" id="PF19457">
    <property type="entry name" value="DUF5994"/>
    <property type="match status" value="1"/>
</dbReference>
<reference evidence="3" key="1">
    <citation type="journal article" date="2019" name="Int. J. Syst. Evol. Microbiol.">
        <title>The Global Catalogue of Microorganisms (GCM) 10K type strain sequencing project: providing services to taxonomists for standard genome sequencing and annotation.</title>
        <authorList>
            <consortium name="The Broad Institute Genomics Platform"/>
            <consortium name="The Broad Institute Genome Sequencing Center for Infectious Disease"/>
            <person name="Wu L."/>
            <person name="Ma J."/>
        </authorList>
    </citation>
    <scope>NUCLEOTIDE SEQUENCE [LARGE SCALE GENOMIC DNA]</scope>
    <source>
        <strain evidence="3">JCM 4733</strain>
    </source>
</reference>
<dbReference type="RefSeq" id="WP_229917164.1">
    <property type="nucleotide sequence ID" value="NZ_BMVN01000008.1"/>
</dbReference>
<evidence type="ECO:0000313" key="2">
    <source>
        <dbReference type="EMBL" id="GHA23461.1"/>
    </source>
</evidence>
<proteinExistence type="predicted"/>
<evidence type="ECO:0000256" key="1">
    <source>
        <dbReference type="SAM" id="MobiDB-lite"/>
    </source>
</evidence>
<dbReference type="InterPro" id="IPR046036">
    <property type="entry name" value="DUF5994"/>
</dbReference>
<name>A0ABQ3CMU7_9ACTN</name>
<dbReference type="Proteomes" id="UP000653644">
    <property type="component" value="Unassembled WGS sequence"/>
</dbReference>
<sequence length="170" mass="17867">MDAITRPAEGMSPGDSQTYQMPLPRLSLTPEVSHGPLDGAWWPRCDALELELPTLVGSLDPGVGTVTRVTVDTASWPDAPPTIIAPGHVIEVVRTGLAADAHAITLDCGTVGRWELLVIPPDEPAGVATRLLTAAADPENPLPAPRMFALAEEDLSGEATWEAEGGHGLR</sequence>
<gene>
    <name evidence="2" type="ORF">GCM10010345_30660</name>
</gene>